<comment type="caution">
    <text evidence="2">The sequence shown here is derived from an EMBL/GenBank/DDBJ whole genome shotgun (WGS) entry which is preliminary data.</text>
</comment>
<evidence type="ECO:0000313" key="3">
    <source>
        <dbReference type="Proteomes" id="UP001207654"/>
    </source>
</evidence>
<sequence length="51" mass="5774">MTKTRKGLPFIKFELPKRKKPDDKQASKPDKPKPSDQVTTMMVGEEGGTNR</sequence>
<reference evidence="2 3" key="1">
    <citation type="submission" date="2022-11" db="EMBL/GenBank/DDBJ databases">
        <title>Minimal conservation of predation-associated metabolite biosynthetic gene clusters underscores biosynthetic potential of Myxococcota including descriptions for ten novel species: Archangium lansinium sp. nov., Myxococcus landrumus sp. nov., Nannocystis bai.</title>
        <authorList>
            <person name="Ahearne A."/>
            <person name="Stevens C."/>
            <person name="Phillips K."/>
        </authorList>
    </citation>
    <scope>NUCLEOTIDE SEQUENCE [LARGE SCALE GENOMIC DNA]</scope>
    <source>
        <strain evidence="2 3">MIWBW</strain>
    </source>
</reference>
<dbReference type="Proteomes" id="UP001207654">
    <property type="component" value="Unassembled WGS sequence"/>
</dbReference>
<evidence type="ECO:0000256" key="1">
    <source>
        <dbReference type="SAM" id="MobiDB-lite"/>
    </source>
</evidence>
<feature type="region of interest" description="Disordered" evidence="1">
    <location>
        <begin position="1"/>
        <end position="51"/>
    </location>
</feature>
<proteinExistence type="predicted"/>
<accession>A0ABT4AEF4</accession>
<name>A0ABT4AEF4_9BACT</name>
<gene>
    <name evidence="2" type="ORF">OV287_36700</name>
</gene>
<dbReference type="RefSeq" id="WP_267538687.1">
    <property type="nucleotide sequence ID" value="NZ_JAPNKA010000001.1"/>
</dbReference>
<feature type="compositionally biased region" description="Basic and acidic residues" evidence="1">
    <location>
        <begin position="14"/>
        <end position="34"/>
    </location>
</feature>
<keyword evidence="3" id="KW-1185">Reference proteome</keyword>
<dbReference type="EMBL" id="JAPNKA010000001">
    <property type="protein sequence ID" value="MCY1080005.1"/>
    <property type="molecule type" value="Genomic_DNA"/>
</dbReference>
<evidence type="ECO:0000313" key="2">
    <source>
        <dbReference type="EMBL" id="MCY1080005.1"/>
    </source>
</evidence>
<protein>
    <submittedName>
        <fullName evidence="2">Uncharacterized protein</fullName>
    </submittedName>
</protein>
<organism evidence="2 3">
    <name type="scientific">Archangium lansingense</name>
    <dbReference type="NCBI Taxonomy" id="2995310"/>
    <lineage>
        <taxon>Bacteria</taxon>
        <taxon>Pseudomonadati</taxon>
        <taxon>Myxococcota</taxon>
        <taxon>Myxococcia</taxon>
        <taxon>Myxococcales</taxon>
        <taxon>Cystobacterineae</taxon>
        <taxon>Archangiaceae</taxon>
        <taxon>Archangium</taxon>
    </lineage>
</organism>